<gene>
    <name evidence="5" type="ORF">PHYEVI_LOCUS10558</name>
</gene>
<evidence type="ECO:0000313" key="5">
    <source>
        <dbReference type="EMBL" id="CAG9864301.1"/>
    </source>
</evidence>
<protein>
    <recommendedName>
        <fullName evidence="4">PROP1-like PPR domain-containing protein</fullName>
    </recommendedName>
</protein>
<dbReference type="GO" id="GO:0042780">
    <property type="term" value="P:tRNA 3'-end processing"/>
    <property type="evidence" value="ECO:0007669"/>
    <property type="project" value="TreeGrafter"/>
</dbReference>
<dbReference type="Gene3D" id="1.25.40.10">
    <property type="entry name" value="Tetratricopeptide repeat domain"/>
    <property type="match status" value="3"/>
</dbReference>
<dbReference type="InterPro" id="IPR033443">
    <property type="entry name" value="PROP1-like_PPR_dom"/>
</dbReference>
<dbReference type="OrthoDB" id="185373at2759"/>
<keyword evidence="6" id="KW-1185">Reference proteome</keyword>
<dbReference type="NCBIfam" id="TIGR00756">
    <property type="entry name" value="PPR"/>
    <property type="match status" value="2"/>
</dbReference>
<dbReference type="Pfam" id="PF17177">
    <property type="entry name" value="PPR_long"/>
    <property type="match status" value="1"/>
</dbReference>
<dbReference type="AlphaFoldDB" id="A0A9N9XU12"/>
<evidence type="ECO:0000256" key="1">
    <source>
        <dbReference type="ARBA" id="ARBA00022737"/>
    </source>
</evidence>
<dbReference type="PANTHER" id="PTHR24014">
    <property type="entry name" value="2-OXOGLUTARATE AND IRON-DEPENDENT OXYGENASE DOMAIN-CONTAINING PROTEIN 2"/>
    <property type="match status" value="1"/>
</dbReference>
<evidence type="ECO:0000256" key="3">
    <source>
        <dbReference type="SAM" id="MobiDB-lite"/>
    </source>
</evidence>
<dbReference type="PROSITE" id="PS51375">
    <property type="entry name" value="PPR"/>
    <property type="match status" value="2"/>
</dbReference>
<organism evidence="5 6">
    <name type="scientific">Phyllotreta striolata</name>
    <name type="common">Striped flea beetle</name>
    <name type="synonym">Crioceris striolata</name>
    <dbReference type="NCBI Taxonomy" id="444603"/>
    <lineage>
        <taxon>Eukaryota</taxon>
        <taxon>Metazoa</taxon>
        <taxon>Ecdysozoa</taxon>
        <taxon>Arthropoda</taxon>
        <taxon>Hexapoda</taxon>
        <taxon>Insecta</taxon>
        <taxon>Pterygota</taxon>
        <taxon>Neoptera</taxon>
        <taxon>Endopterygota</taxon>
        <taxon>Coleoptera</taxon>
        <taxon>Polyphaga</taxon>
        <taxon>Cucujiformia</taxon>
        <taxon>Chrysomeloidea</taxon>
        <taxon>Chrysomelidae</taxon>
        <taxon>Galerucinae</taxon>
        <taxon>Alticini</taxon>
        <taxon>Phyllotreta</taxon>
    </lineage>
</organism>
<name>A0A9N9XU12_PHYSR</name>
<dbReference type="Proteomes" id="UP001153712">
    <property type="component" value="Chromosome 7"/>
</dbReference>
<dbReference type="GO" id="GO:0000049">
    <property type="term" value="F:tRNA binding"/>
    <property type="evidence" value="ECO:0007669"/>
    <property type="project" value="TreeGrafter"/>
</dbReference>
<sequence>MNIFKVFKAIRFIEKSTTISNCSQLRFASVKTKINNIDKSTKPDSECTEEEVLVKLKTDPDTFGSPSVDETLMDDDLKEEMHFIQQSLPTQKLRIKAYADMITGLIRKRKIKEAIDVLEVRMLKEDKVKPEGYIYNLLLGACGRLGYTKKAFMLYNDMKRRGMNVMGGTYTALFNACANSPWPLTDGLSRANHLRNLLIEKGYEPNDTNYNAMIKAFGRCGDHLTAFSIVDEMLSKGMTIKDDTFNFLLQACITDKEAGFRHALLVWRKLLEKNVNPTIYTFNLLLRTVRDCGIGDVEVTKDVIESICNKHNLLTNGNSDKLIENQRTESVAVCAANIRPNLLAHAPHMGNVVSLTEIKEPEHRLLLLGGCNGFLDIMKHYDCKPDVKTFSQLLNCLPGTITAEKELLNHMKKANVKPDLDFFNMLLKKRSLRHDYNSAKEVLELMSKHRYKPNLFTYGILALGCTTKNEAIELLDEMKAKSYTLNTAILGAMLHQACYHFNYVYVLFVMEECIKSNVQPNPKFMKTLEEFKATSQALYKEDKLNKNLHKHFGIFKRRYKTWLQEVEVDESENEHPWKQFREPQQQEYKYKSSDSDTARFKARHTSLFKVKTVNTNVKPSK</sequence>
<accession>A0A9N9XU12</accession>
<feature type="repeat" description="PPR" evidence="2">
    <location>
        <begin position="131"/>
        <end position="165"/>
    </location>
</feature>
<dbReference type="PANTHER" id="PTHR24014:SF6">
    <property type="entry name" value="PENTATRICOPEPTIDE REPEAT-CONTAINING PROTEIN 1, MITOCHONDRIAL"/>
    <property type="match status" value="1"/>
</dbReference>
<feature type="domain" description="PROP1-like PPR" evidence="4">
    <location>
        <begin position="135"/>
        <end position="295"/>
    </location>
</feature>
<feature type="region of interest" description="Disordered" evidence="3">
    <location>
        <begin position="573"/>
        <end position="594"/>
    </location>
</feature>
<dbReference type="GO" id="GO:0005759">
    <property type="term" value="C:mitochondrial matrix"/>
    <property type="evidence" value="ECO:0007669"/>
    <property type="project" value="TreeGrafter"/>
</dbReference>
<keyword evidence="1" id="KW-0677">Repeat</keyword>
<proteinExistence type="predicted"/>
<evidence type="ECO:0000256" key="2">
    <source>
        <dbReference type="PROSITE-ProRule" id="PRU00708"/>
    </source>
</evidence>
<reference evidence="5" key="1">
    <citation type="submission" date="2022-01" db="EMBL/GenBank/DDBJ databases">
        <authorList>
            <person name="King R."/>
        </authorList>
    </citation>
    <scope>NUCLEOTIDE SEQUENCE</scope>
</reference>
<feature type="repeat" description="PPR" evidence="2">
    <location>
        <begin position="206"/>
        <end position="240"/>
    </location>
</feature>
<dbReference type="EMBL" id="OU900100">
    <property type="protein sequence ID" value="CAG9864301.1"/>
    <property type="molecule type" value="Genomic_DNA"/>
</dbReference>
<evidence type="ECO:0000313" key="6">
    <source>
        <dbReference type="Proteomes" id="UP001153712"/>
    </source>
</evidence>
<dbReference type="Pfam" id="PF13812">
    <property type="entry name" value="PPR_3"/>
    <property type="match status" value="1"/>
</dbReference>
<dbReference type="InterPro" id="IPR011990">
    <property type="entry name" value="TPR-like_helical_dom_sf"/>
</dbReference>
<dbReference type="InterPro" id="IPR002885">
    <property type="entry name" value="PPR_rpt"/>
</dbReference>
<evidence type="ECO:0000259" key="4">
    <source>
        <dbReference type="Pfam" id="PF17177"/>
    </source>
</evidence>